<dbReference type="Pfam" id="PF03918">
    <property type="entry name" value="CcmH"/>
    <property type="match status" value="1"/>
</dbReference>
<evidence type="ECO:0000259" key="8">
    <source>
        <dbReference type="Pfam" id="PF03918"/>
    </source>
</evidence>
<keyword evidence="7" id="KW-0472">Membrane</keyword>
<keyword evidence="5" id="KW-0201">Cytochrome c-type biogenesis</keyword>
<dbReference type="CDD" id="cd16378">
    <property type="entry name" value="CcmH_N"/>
    <property type="match status" value="1"/>
</dbReference>
<dbReference type="AlphaFoldDB" id="A0A4S4ARK5"/>
<feature type="chain" id="PRO_5020876529" description="Cytochrome c-type biogenesis protein" evidence="7">
    <location>
        <begin position="29"/>
        <end position="168"/>
    </location>
</feature>
<organism evidence="9 10">
    <name type="scientific">Pseudothauera nasutitermitis</name>
    <dbReference type="NCBI Taxonomy" id="2565930"/>
    <lineage>
        <taxon>Bacteria</taxon>
        <taxon>Pseudomonadati</taxon>
        <taxon>Pseudomonadota</taxon>
        <taxon>Betaproteobacteria</taxon>
        <taxon>Rhodocyclales</taxon>
        <taxon>Zoogloeaceae</taxon>
        <taxon>Pseudothauera</taxon>
    </lineage>
</organism>
<dbReference type="InterPro" id="IPR005616">
    <property type="entry name" value="CcmH/CycL/Ccl2/NrfF_N"/>
</dbReference>
<protein>
    <recommendedName>
        <fullName evidence="7">Cytochrome c-type biogenesis protein</fullName>
    </recommendedName>
</protein>
<dbReference type="FunFam" id="1.10.8.640:FF:000001">
    <property type="entry name" value="Cytochrome c-type biogenesis protein"/>
    <property type="match status" value="1"/>
</dbReference>
<feature type="signal peptide" evidence="7">
    <location>
        <begin position="1"/>
        <end position="28"/>
    </location>
</feature>
<comment type="function">
    <text evidence="7">Possible subunit of a heme lyase.</text>
</comment>
<feature type="transmembrane region" description="Helical" evidence="7">
    <location>
        <begin position="113"/>
        <end position="132"/>
    </location>
</feature>
<dbReference type="GO" id="GO:0017004">
    <property type="term" value="P:cytochrome complex assembly"/>
    <property type="evidence" value="ECO:0007669"/>
    <property type="project" value="UniProtKB-KW"/>
</dbReference>
<dbReference type="InterPro" id="IPR051263">
    <property type="entry name" value="C-type_cytochrome_biogenesis"/>
</dbReference>
<keyword evidence="3 7" id="KW-0479">Metal-binding</keyword>
<keyword evidence="7" id="KW-0812">Transmembrane</keyword>
<evidence type="ECO:0000313" key="10">
    <source>
        <dbReference type="Proteomes" id="UP000308430"/>
    </source>
</evidence>
<evidence type="ECO:0000313" key="9">
    <source>
        <dbReference type="EMBL" id="THF61119.1"/>
    </source>
</evidence>
<dbReference type="Proteomes" id="UP000308430">
    <property type="component" value="Unassembled WGS sequence"/>
</dbReference>
<evidence type="ECO:0000256" key="7">
    <source>
        <dbReference type="RuleBase" id="RU364112"/>
    </source>
</evidence>
<dbReference type="PANTHER" id="PTHR47870">
    <property type="entry name" value="CYTOCHROME C-TYPE BIOGENESIS PROTEIN CCMH"/>
    <property type="match status" value="1"/>
</dbReference>
<gene>
    <name evidence="9" type="ORF">E6C76_21250</name>
</gene>
<reference evidence="9 10" key="1">
    <citation type="submission" date="2019-04" db="EMBL/GenBank/DDBJ databases">
        <title>Azoarcus nasutitermitis sp. nov. isolated from termite nest.</title>
        <authorList>
            <person name="Lin S.-Y."/>
            <person name="Hameed A."/>
            <person name="Hsu Y.-H."/>
            <person name="Young C.-C."/>
        </authorList>
    </citation>
    <scope>NUCLEOTIDE SEQUENCE [LARGE SCALE GENOMIC DNA]</scope>
    <source>
        <strain evidence="9 10">CC-YHH838</strain>
    </source>
</reference>
<evidence type="ECO:0000256" key="4">
    <source>
        <dbReference type="ARBA" id="ARBA00022729"/>
    </source>
</evidence>
<keyword evidence="6 7" id="KW-0408">Iron</keyword>
<evidence type="ECO:0000256" key="1">
    <source>
        <dbReference type="ARBA" id="ARBA00010342"/>
    </source>
</evidence>
<dbReference type="Gene3D" id="1.10.8.640">
    <property type="entry name" value="Cytochrome C biogenesis protein"/>
    <property type="match status" value="1"/>
</dbReference>
<comment type="similarity">
    <text evidence="1 7">Belongs to the CcmH/CycL/Ccl2/NrfF family.</text>
</comment>
<keyword evidence="4 7" id="KW-0732">Signal</keyword>
<dbReference type="PANTHER" id="PTHR47870:SF1">
    <property type="entry name" value="CYTOCHROME C-TYPE BIOGENESIS PROTEIN CCMH"/>
    <property type="match status" value="1"/>
</dbReference>
<keyword evidence="2 7" id="KW-0349">Heme</keyword>
<dbReference type="RefSeq" id="WP_136350272.1">
    <property type="nucleotide sequence ID" value="NZ_SSOC01000010.1"/>
</dbReference>
<evidence type="ECO:0000256" key="6">
    <source>
        <dbReference type="ARBA" id="ARBA00023004"/>
    </source>
</evidence>
<sequence>MWVDLSLSRWARCATLAGALLLGGGAQAAGQASLVADDPELEARVLALSHKLRCLVCQNESVAESRAPLAVDMRNQVREQLAAGKSEREVVDFLVARFGDFVVFTPPFRVSTALLWFGPGLLLVLGVSGLALRLRRRAQETPAPLDDAERARARALLAGDPPPEESRK</sequence>
<name>A0A4S4ARK5_9RHOO</name>
<keyword evidence="7" id="KW-1133">Transmembrane helix</keyword>
<dbReference type="GO" id="GO:0046872">
    <property type="term" value="F:metal ion binding"/>
    <property type="evidence" value="ECO:0007669"/>
    <property type="project" value="UniProtKB-KW"/>
</dbReference>
<proteinExistence type="inferred from homology"/>
<evidence type="ECO:0000256" key="3">
    <source>
        <dbReference type="ARBA" id="ARBA00022723"/>
    </source>
</evidence>
<evidence type="ECO:0000256" key="2">
    <source>
        <dbReference type="ARBA" id="ARBA00022617"/>
    </source>
</evidence>
<comment type="caution">
    <text evidence="9">The sequence shown here is derived from an EMBL/GenBank/DDBJ whole genome shotgun (WGS) entry which is preliminary data.</text>
</comment>
<dbReference type="EMBL" id="SSOC01000010">
    <property type="protein sequence ID" value="THF61119.1"/>
    <property type="molecule type" value="Genomic_DNA"/>
</dbReference>
<keyword evidence="10" id="KW-1185">Reference proteome</keyword>
<accession>A0A4S4ARK5</accession>
<feature type="domain" description="CcmH/CycL/Ccl2/NrfF N-terminal" evidence="8">
    <location>
        <begin position="21"/>
        <end position="157"/>
    </location>
</feature>
<dbReference type="InterPro" id="IPR038297">
    <property type="entry name" value="CcmH/CycL/NrfF/Ccl2_sf"/>
</dbReference>
<dbReference type="OrthoDB" id="9804975at2"/>
<dbReference type="GO" id="GO:0005886">
    <property type="term" value="C:plasma membrane"/>
    <property type="evidence" value="ECO:0007669"/>
    <property type="project" value="TreeGrafter"/>
</dbReference>
<evidence type="ECO:0000256" key="5">
    <source>
        <dbReference type="ARBA" id="ARBA00022748"/>
    </source>
</evidence>